<accession>A0A168CVS4</accession>
<keyword evidence="9" id="KW-1185">Reference proteome</keyword>
<gene>
    <name evidence="8" type="ORF">AAP_00709</name>
</gene>
<evidence type="ECO:0000256" key="5">
    <source>
        <dbReference type="RuleBase" id="RU000304"/>
    </source>
</evidence>
<dbReference type="Pfam" id="PF00069">
    <property type="entry name" value="Pkinase"/>
    <property type="match status" value="1"/>
</dbReference>
<keyword evidence="3 4" id="KW-0067">ATP-binding</keyword>
<dbReference type="CDD" id="cd14016">
    <property type="entry name" value="STKc_CK1"/>
    <property type="match status" value="1"/>
</dbReference>
<dbReference type="Gene3D" id="1.10.510.10">
    <property type="entry name" value="Transferase(Phosphotransferase) domain 1"/>
    <property type="match status" value="1"/>
</dbReference>
<dbReference type="OrthoDB" id="5800476at2759"/>
<dbReference type="PROSITE" id="PS00107">
    <property type="entry name" value="PROTEIN_KINASE_ATP"/>
    <property type="match status" value="1"/>
</dbReference>
<reference evidence="8 9" key="1">
    <citation type="journal article" date="2016" name="Genome Biol. Evol.">
        <title>Divergent and convergent evolution of fungal pathogenicity.</title>
        <authorList>
            <person name="Shang Y."/>
            <person name="Xiao G."/>
            <person name="Zheng P."/>
            <person name="Cen K."/>
            <person name="Zhan S."/>
            <person name="Wang C."/>
        </authorList>
    </citation>
    <scope>NUCLEOTIDE SEQUENCE [LARGE SCALE GENOMIC DNA]</scope>
    <source>
        <strain evidence="8 9">ARSEF 7405</strain>
    </source>
</reference>
<dbReference type="PROSITE" id="PS50011">
    <property type="entry name" value="PROTEIN_KINASE_DOM"/>
    <property type="match status" value="1"/>
</dbReference>
<feature type="domain" description="Protein kinase" evidence="7">
    <location>
        <begin position="21"/>
        <end position="289"/>
    </location>
</feature>
<protein>
    <recommendedName>
        <fullName evidence="1">non-specific serine/threonine protein kinase</fullName>
        <ecNumber evidence="1">2.7.11.1</ecNumber>
    </recommendedName>
</protein>
<evidence type="ECO:0000256" key="6">
    <source>
        <dbReference type="SAM" id="MobiDB-lite"/>
    </source>
</evidence>
<dbReference type="InterPro" id="IPR011009">
    <property type="entry name" value="Kinase-like_dom_sf"/>
</dbReference>
<sequence>MDKDSSSEHDRLLGTTVGGIYQVTRKIGEGSFGKIYSAIDMLSGQDLAVKFEKADQCNPQLSVEYRRYKALGGHVGIPSIHWHGVADNGHVALVMDSLGPSLEDLFNFCKRQFTLKTVALLAIQLLSRLEYIHSRSIIHRDIKPDNFLMGRGADSCTVFVVDFGLSKRYRDPVSLQHIPYREHKSLTGTARYASLNTHLGKEQSRRDDLESLGFVLVYFCRGQLPWQGIKGAKQQKYEKIKETKRNTSIETLCHGLPEQFVRYFDYCRSLRFDERPNYQHLCSLFHEILALLKVPLDAPFDWQDYSDSAESSACSKDDDRTHRAKTRRWREECNRMRTPDNRLTTGRTTYGFPSPARQRPRVSKSGESSIPAEPCRFAGAY</sequence>
<evidence type="ECO:0000313" key="8">
    <source>
        <dbReference type="EMBL" id="KZZ97066.1"/>
    </source>
</evidence>
<keyword evidence="8" id="KW-0418">Kinase</keyword>
<evidence type="ECO:0000256" key="2">
    <source>
        <dbReference type="ARBA" id="ARBA00022741"/>
    </source>
</evidence>
<keyword evidence="2 4" id="KW-0547">Nucleotide-binding</keyword>
<keyword evidence="8" id="KW-0808">Transferase</keyword>
<dbReference type="FunFam" id="1.10.510.10:FF:000596">
    <property type="entry name" value="CK1 family protein kinase"/>
    <property type="match status" value="1"/>
</dbReference>
<evidence type="ECO:0000256" key="3">
    <source>
        <dbReference type="ARBA" id="ARBA00022840"/>
    </source>
</evidence>
<name>A0A168CVS4_9EURO</name>
<dbReference type="GO" id="GO:0005524">
    <property type="term" value="F:ATP binding"/>
    <property type="evidence" value="ECO:0007669"/>
    <property type="project" value="UniProtKB-UniRule"/>
</dbReference>
<comment type="similarity">
    <text evidence="5">Belongs to the protein kinase superfamily.</text>
</comment>
<dbReference type="GO" id="GO:0004674">
    <property type="term" value="F:protein serine/threonine kinase activity"/>
    <property type="evidence" value="ECO:0007669"/>
    <property type="project" value="UniProtKB-KW"/>
</dbReference>
<organism evidence="8 9">
    <name type="scientific">Ascosphaera apis ARSEF 7405</name>
    <dbReference type="NCBI Taxonomy" id="392613"/>
    <lineage>
        <taxon>Eukaryota</taxon>
        <taxon>Fungi</taxon>
        <taxon>Dikarya</taxon>
        <taxon>Ascomycota</taxon>
        <taxon>Pezizomycotina</taxon>
        <taxon>Eurotiomycetes</taxon>
        <taxon>Eurotiomycetidae</taxon>
        <taxon>Onygenales</taxon>
        <taxon>Ascosphaeraceae</taxon>
        <taxon>Ascosphaera</taxon>
    </lineage>
</organism>
<feature type="region of interest" description="Disordered" evidence="6">
    <location>
        <begin position="338"/>
        <end position="373"/>
    </location>
</feature>
<dbReference type="PANTHER" id="PTHR11909">
    <property type="entry name" value="CASEIN KINASE-RELATED"/>
    <property type="match status" value="1"/>
</dbReference>
<comment type="caution">
    <text evidence="8">The sequence shown here is derived from an EMBL/GenBank/DDBJ whole genome shotgun (WGS) entry which is preliminary data.</text>
</comment>
<dbReference type="InterPro" id="IPR000719">
    <property type="entry name" value="Prot_kinase_dom"/>
</dbReference>
<dbReference type="PROSITE" id="PS00108">
    <property type="entry name" value="PROTEIN_KINASE_ST"/>
    <property type="match status" value="1"/>
</dbReference>
<evidence type="ECO:0000256" key="4">
    <source>
        <dbReference type="PROSITE-ProRule" id="PRU10141"/>
    </source>
</evidence>
<evidence type="ECO:0000313" key="9">
    <source>
        <dbReference type="Proteomes" id="UP000242877"/>
    </source>
</evidence>
<dbReference type="EC" id="2.7.11.1" evidence="1"/>
<dbReference type="SUPFAM" id="SSF56112">
    <property type="entry name" value="Protein kinase-like (PK-like)"/>
    <property type="match status" value="1"/>
</dbReference>
<feature type="binding site" evidence="4">
    <location>
        <position position="50"/>
    </location>
    <ligand>
        <name>ATP</name>
        <dbReference type="ChEBI" id="CHEBI:30616"/>
    </ligand>
</feature>
<dbReference type="SMART" id="SM00220">
    <property type="entry name" value="S_TKc"/>
    <property type="match status" value="1"/>
</dbReference>
<evidence type="ECO:0000259" key="7">
    <source>
        <dbReference type="PROSITE" id="PS50011"/>
    </source>
</evidence>
<dbReference type="EMBL" id="AZGZ01000002">
    <property type="protein sequence ID" value="KZZ97066.1"/>
    <property type="molecule type" value="Genomic_DNA"/>
</dbReference>
<proteinExistence type="inferred from homology"/>
<dbReference type="InterPro" id="IPR008271">
    <property type="entry name" value="Ser/Thr_kinase_AS"/>
</dbReference>
<dbReference type="Proteomes" id="UP000242877">
    <property type="component" value="Unassembled WGS sequence"/>
</dbReference>
<dbReference type="VEuPathDB" id="FungiDB:AAP_00709"/>
<keyword evidence="5" id="KW-0723">Serine/threonine-protein kinase</keyword>
<dbReference type="InterPro" id="IPR050235">
    <property type="entry name" value="CK1_Ser-Thr_kinase"/>
</dbReference>
<dbReference type="AlphaFoldDB" id="A0A168CVS4"/>
<dbReference type="InterPro" id="IPR017441">
    <property type="entry name" value="Protein_kinase_ATP_BS"/>
</dbReference>
<evidence type="ECO:0000256" key="1">
    <source>
        <dbReference type="ARBA" id="ARBA00012513"/>
    </source>
</evidence>